<sequence>MKTKTIFAFVAAAIASALAVPAKAQSTDITLNFFHAYPSTAAFLQPVVKDFMRDNPGIAINLQVPAEDYAKAHQTIMRDVLTNNLPDIYLPAYSWLRPLVKTLEERGLAVNLQPFMDKETAGWTKENYAESVLNLGQVEGKQFALPFNASTPILYVNADLVTKAGGSMDKFPDEWQAVIDLANRIKASSSDVAGLNFSVGALASDWYWQLMVLSQGGRIVNADETGIGFDNETGLKALQLAQDISLKTGMAVDTSTDPAHQQFFAGKLGMVVASPSGVANFTKAVGGRFDMRTVRYPMPDRNKGGLPTGGNAVVILAQEPAKQDAAWKFVKYLTSAKVQAQIAQTTGYMPTNRNSAALLTEFYAANPNFRTVFAQMDNAATWYAYPNNMGSTVWKAQAEILDQLQRGALTPKDALARMAERVAAILKKGS</sequence>
<dbReference type="GO" id="GO:0042597">
    <property type="term" value="C:periplasmic space"/>
    <property type="evidence" value="ECO:0007669"/>
    <property type="project" value="UniProtKB-SubCell"/>
</dbReference>
<dbReference type="PANTHER" id="PTHR43649">
    <property type="entry name" value="ARABINOSE-BINDING PROTEIN-RELATED"/>
    <property type="match status" value="1"/>
</dbReference>
<dbReference type="SUPFAM" id="SSF53850">
    <property type="entry name" value="Periplasmic binding protein-like II"/>
    <property type="match status" value="1"/>
</dbReference>
<evidence type="ECO:0000256" key="4">
    <source>
        <dbReference type="SAM" id="SignalP"/>
    </source>
</evidence>
<dbReference type="Pfam" id="PF13416">
    <property type="entry name" value="SBP_bac_8"/>
    <property type="match status" value="1"/>
</dbReference>
<evidence type="ECO:0000256" key="3">
    <source>
        <dbReference type="ARBA" id="ARBA00022764"/>
    </source>
</evidence>
<dbReference type="CDD" id="cd14748">
    <property type="entry name" value="PBP2_UgpB"/>
    <property type="match status" value="1"/>
</dbReference>
<accession>A0A7L5BD09</accession>
<feature type="signal peptide" evidence="4">
    <location>
        <begin position="1"/>
        <end position="24"/>
    </location>
</feature>
<proteinExistence type="inferred from homology"/>
<organism evidence="5 6">
    <name type="scientific">Rhizobium oryzihabitans</name>
    <dbReference type="NCBI Taxonomy" id="2267833"/>
    <lineage>
        <taxon>Bacteria</taxon>
        <taxon>Pseudomonadati</taxon>
        <taxon>Pseudomonadota</taxon>
        <taxon>Alphaproteobacteria</taxon>
        <taxon>Hyphomicrobiales</taxon>
        <taxon>Rhizobiaceae</taxon>
        <taxon>Rhizobium/Agrobacterium group</taxon>
        <taxon>Rhizobium</taxon>
    </lineage>
</organism>
<feature type="chain" id="PRO_5029499531" evidence="4">
    <location>
        <begin position="25"/>
        <end position="430"/>
    </location>
</feature>
<keyword evidence="4" id="KW-0732">Signal</keyword>
<evidence type="ECO:0000313" key="5">
    <source>
        <dbReference type="EMBL" id="QIB36757.1"/>
    </source>
</evidence>
<keyword evidence="3" id="KW-0574">Periplasm</keyword>
<keyword evidence="6" id="KW-1185">Reference proteome</keyword>
<evidence type="ECO:0000256" key="2">
    <source>
        <dbReference type="ARBA" id="ARBA00008520"/>
    </source>
</evidence>
<dbReference type="InterPro" id="IPR050490">
    <property type="entry name" value="Bact_solute-bd_prot1"/>
</dbReference>
<dbReference type="Proteomes" id="UP000464865">
    <property type="component" value="Chromosome M15-11"/>
</dbReference>
<name>A0A7L5BD09_9HYPH</name>
<dbReference type="AlphaFoldDB" id="A0A7L5BD09"/>
<protein>
    <submittedName>
        <fullName evidence="5">ABC transporter substrate-binding protein</fullName>
    </submittedName>
</protein>
<dbReference type="KEGG" id="roy:G3A56_01010"/>
<dbReference type="InterPro" id="IPR006059">
    <property type="entry name" value="SBP"/>
</dbReference>
<dbReference type="EMBL" id="CP048632">
    <property type="protein sequence ID" value="QIB36757.1"/>
    <property type="molecule type" value="Genomic_DNA"/>
</dbReference>
<reference evidence="5 6" key="1">
    <citation type="submission" date="2020-02" db="EMBL/GenBank/DDBJ databases">
        <title>Plant-Promoting Endophytic Bacterium Rhizobium oryzihabitans sp. nov., Isolated from the Root of Rice.</title>
        <authorList>
            <person name="zhao J."/>
            <person name="Zhang G."/>
        </authorList>
    </citation>
    <scope>NUCLEOTIDE SEQUENCE [LARGE SCALE GENOMIC DNA]</scope>
    <source>
        <strain evidence="5 6">M15</strain>
    </source>
</reference>
<comment type="subcellular location">
    <subcellularLocation>
        <location evidence="1">Periplasm</location>
    </subcellularLocation>
</comment>
<dbReference type="RefSeq" id="WP_082184454.1">
    <property type="nucleotide sequence ID" value="NZ_CP048632.1"/>
</dbReference>
<gene>
    <name evidence="5" type="ORF">G3A56_01010</name>
</gene>
<dbReference type="Gene3D" id="3.40.190.10">
    <property type="entry name" value="Periplasmic binding protein-like II"/>
    <property type="match status" value="1"/>
</dbReference>
<dbReference type="PANTHER" id="PTHR43649:SF12">
    <property type="entry name" value="DIACETYLCHITOBIOSE BINDING PROTEIN DASA"/>
    <property type="match status" value="1"/>
</dbReference>
<evidence type="ECO:0000256" key="1">
    <source>
        <dbReference type="ARBA" id="ARBA00004418"/>
    </source>
</evidence>
<comment type="similarity">
    <text evidence="2">Belongs to the bacterial solute-binding protein 1 family.</text>
</comment>
<evidence type="ECO:0000313" key="6">
    <source>
        <dbReference type="Proteomes" id="UP000464865"/>
    </source>
</evidence>